<evidence type="ECO:0000256" key="7">
    <source>
        <dbReference type="SAM" id="SignalP"/>
    </source>
</evidence>
<keyword evidence="9" id="KW-1185">Reference proteome</keyword>
<dbReference type="GO" id="GO:0005802">
    <property type="term" value="C:trans-Golgi network"/>
    <property type="evidence" value="ECO:0007669"/>
    <property type="project" value="TreeGrafter"/>
</dbReference>
<sequence length="245" mass="26170">MRLSRTSTGSVLVLLVVFTNIEAITQCTKDEESCGCKTEKGTISLKKYADSPFQDTDPITAFTYYWSPCKDIAKGVITASCVQEIGGNQHYDCGVHRTISTSVDSAGNAVFKMDAGDNKRHSFITCKCKANAVDLFHFEKEDPMIQGLYDMSLTGDSCCPKSGPAPSPGGGGGGGLSVGSILLIVLLVVVVVYLVGGVVLQTAVRKAEGKERIPNLSLWAAIPGLIRDGVRFTFSCGKSTHYDQI</sequence>
<keyword evidence="4 6" id="KW-1133">Transmembrane helix</keyword>
<evidence type="ECO:0000256" key="4">
    <source>
        <dbReference type="ARBA" id="ARBA00022989"/>
    </source>
</evidence>
<feature type="chain" id="PRO_5043932452" evidence="7">
    <location>
        <begin position="24"/>
        <end position="245"/>
    </location>
</feature>
<keyword evidence="2 6" id="KW-0812">Transmembrane</keyword>
<dbReference type="AlphaFoldDB" id="A0AAV4HT81"/>
<comment type="subcellular location">
    <subcellularLocation>
        <location evidence="1">Membrane</location>
        <topology evidence="1">Single-pass membrane protein</topology>
    </subcellularLocation>
</comment>
<evidence type="ECO:0000256" key="5">
    <source>
        <dbReference type="ARBA" id="ARBA00023136"/>
    </source>
</evidence>
<protein>
    <submittedName>
        <fullName evidence="8">Cation-dependent mannose-6-phosphate receptor</fullName>
    </submittedName>
</protein>
<keyword evidence="8" id="KW-0675">Receptor</keyword>
<keyword evidence="5 6" id="KW-0472">Membrane</keyword>
<feature type="signal peptide" evidence="7">
    <location>
        <begin position="1"/>
        <end position="23"/>
    </location>
</feature>
<dbReference type="InterPro" id="IPR018939">
    <property type="entry name" value="Autophagy-rel_prot_27"/>
</dbReference>
<evidence type="ECO:0000256" key="3">
    <source>
        <dbReference type="ARBA" id="ARBA00022729"/>
    </source>
</evidence>
<dbReference type="Pfam" id="PF09451">
    <property type="entry name" value="ATG27"/>
    <property type="match status" value="1"/>
</dbReference>
<evidence type="ECO:0000256" key="1">
    <source>
        <dbReference type="ARBA" id="ARBA00004167"/>
    </source>
</evidence>
<evidence type="ECO:0000313" key="8">
    <source>
        <dbReference type="EMBL" id="GFS01413.1"/>
    </source>
</evidence>
<comment type="caution">
    <text evidence="8">The sequence shown here is derived from an EMBL/GenBank/DDBJ whole genome shotgun (WGS) entry which is preliminary data.</text>
</comment>
<reference evidence="8 9" key="1">
    <citation type="journal article" date="2021" name="Elife">
        <title>Chloroplast acquisition without the gene transfer in kleptoplastic sea slugs, Plakobranchus ocellatus.</title>
        <authorList>
            <person name="Maeda T."/>
            <person name="Takahashi S."/>
            <person name="Yoshida T."/>
            <person name="Shimamura S."/>
            <person name="Takaki Y."/>
            <person name="Nagai Y."/>
            <person name="Toyoda A."/>
            <person name="Suzuki Y."/>
            <person name="Arimoto A."/>
            <person name="Ishii H."/>
            <person name="Satoh N."/>
            <person name="Nishiyama T."/>
            <person name="Hasebe M."/>
            <person name="Maruyama T."/>
            <person name="Minagawa J."/>
            <person name="Obokata J."/>
            <person name="Shigenobu S."/>
        </authorList>
    </citation>
    <scope>NUCLEOTIDE SEQUENCE [LARGE SCALE GENOMIC DNA]</scope>
</reference>
<dbReference type="GO" id="GO:0000139">
    <property type="term" value="C:Golgi membrane"/>
    <property type="evidence" value="ECO:0007669"/>
    <property type="project" value="UniProtKB-SubCell"/>
</dbReference>
<accession>A0AAV4HT81</accession>
<evidence type="ECO:0000313" key="9">
    <source>
        <dbReference type="Proteomes" id="UP000762676"/>
    </source>
</evidence>
<evidence type="ECO:0000256" key="6">
    <source>
        <dbReference type="SAM" id="Phobius"/>
    </source>
</evidence>
<evidence type="ECO:0000256" key="2">
    <source>
        <dbReference type="ARBA" id="ARBA00022692"/>
    </source>
</evidence>
<gene>
    <name evidence="8" type="ORF">ElyMa_001096000</name>
</gene>
<keyword evidence="3 7" id="KW-0732">Signal</keyword>
<proteinExistence type="predicted"/>
<dbReference type="PANTHER" id="PTHR15071:SF0">
    <property type="entry name" value="MANNOSE 6-PHOSPHATE RECEPTOR-LIKE PROTEIN 1"/>
    <property type="match status" value="1"/>
</dbReference>
<feature type="transmembrane region" description="Helical" evidence="6">
    <location>
        <begin position="181"/>
        <end position="204"/>
    </location>
</feature>
<name>A0AAV4HT81_9GAST</name>
<dbReference type="EMBL" id="BMAT01002205">
    <property type="protein sequence ID" value="GFS01413.1"/>
    <property type="molecule type" value="Genomic_DNA"/>
</dbReference>
<organism evidence="8 9">
    <name type="scientific">Elysia marginata</name>
    <dbReference type="NCBI Taxonomy" id="1093978"/>
    <lineage>
        <taxon>Eukaryota</taxon>
        <taxon>Metazoa</taxon>
        <taxon>Spiralia</taxon>
        <taxon>Lophotrochozoa</taxon>
        <taxon>Mollusca</taxon>
        <taxon>Gastropoda</taxon>
        <taxon>Heterobranchia</taxon>
        <taxon>Euthyneura</taxon>
        <taxon>Panpulmonata</taxon>
        <taxon>Sacoglossa</taxon>
        <taxon>Placobranchoidea</taxon>
        <taxon>Plakobranchidae</taxon>
        <taxon>Elysia</taxon>
    </lineage>
</organism>
<dbReference type="Proteomes" id="UP000762676">
    <property type="component" value="Unassembled WGS sequence"/>
</dbReference>
<dbReference type="PANTHER" id="PTHR15071">
    <property type="entry name" value="MANNOSE-6-PHOSPHATE RECEPTOR FAMILY MEMBER"/>
    <property type="match status" value="1"/>
</dbReference>